<dbReference type="GO" id="GO:0051156">
    <property type="term" value="P:glucose 6-phosphate metabolic process"/>
    <property type="evidence" value="ECO:0007669"/>
    <property type="project" value="TreeGrafter"/>
</dbReference>
<dbReference type="InterPro" id="IPR001672">
    <property type="entry name" value="G6P_Isomerase"/>
</dbReference>
<dbReference type="AlphaFoldDB" id="A0A1H1GPU3"/>
<dbReference type="Pfam" id="PF00342">
    <property type="entry name" value="PGI"/>
    <property type="match status" value="1"/>
</dbReference>
<keyword evidence="1 4" id="KW-0312">Gluconeogenesis</keyword>
<dbReference type="RefSeq" id="WP_074702455.1">
    <property type="nucleotide sequence ID" value="NZ_CP018863.1"/>
</dbReference>
<dbReference type="Proteomes" id="UP000181917">
    <property type="component" value="Unassembled WGS sequence"/>
</dbReference>
<dbReference type="GO" id="GO:0048029">
    <property type="term" value="F:monosaccharide binding"/>
    <property type="evidence" value="ECO:0007669"/>
    <property type="project" value="TreeGrafter"/>
</dbReference>
<evidence type="ECO:0000313" key="6">
    <source>
        <dbReference type="Proteomes" id="UP000181917"/>
    </source>
</evidence>
<dbReference type="UniPathway" id="UPA00109">
    <property type="reaction ID" value="UER00181"/>
</dbReference>
<dbReference type="PROSITE" id="PS51463">
    <property type="entry name" value="P_GLUCOSE_ISOMERASE_3"/>
    <property type="match status" value="1"/>
</dbReference>
<dbReference type="GO" id="GO:0004347">
    <property type="term" value="F:glucose-6-phosphate isomerase activity"/>
    <property type="evidence" value="ECO:0007669"/>
    <property type="project" value="UniProtKB-EC"/>
</dbReference>
<keyword evidence="2 4" id="KW-0324">Glycolysis</keyword>
<dbReference type="EC" id="5.3.1.9" evidence="4"/>
<dbReference type="GO" id="GO:0005829">
    <property type="term" value="C:cytosol"/>
    <property type="evidence" value="ECO:0007669"/>
    <property type="project" value="TreeGrafter"/>
</dbReference>
<dbReference type="PANTHER" id="PTHR11469">
    <property type="entry name" value="GLUCOSE-6-PHOSPHATE ISOMERASE"/>
    <property type="match status" value="1"/>
</dbReference>
<name>A0A1H1GPU3_9MICC</name>
<dbReference type="PRINTS" id="PR00662">
    <property type="entry name" value="G6PISOMERASE"/>
</dbReference>
<evidence type="ECO:0000256" key="1">
    <source>
        <dbReference type="ARBA" id="ARBA00022432"/>
    </source>
</evidence>
<keyword evidence="6" id="KW-1185">Reference proteome</keyword>
<evidence type="ECO:0000256" key="2">
    <source>
        <dbReference type="ARBA" id="ARBA00023152"/>
    </source>
</evidence>
<dbReference type="SMR" id="A0A1H1GPU3"/>
<dbReference type="PANTHER" id="PTHR11469:SF1">
    <property type="entry name" value="GLUCOSE-6-PHOSPHATE ISOMERASE"/>
    <property type="match status" value="1"/>
</dbReference>
<dbReference type="GO" id="GO:0006094">
    <property type="term" value="P:gluconeogenesis"/>
    <property type="evidence" value="ECO:0007669"/>
    <property type="project" value="UniProtKB-KW"/>
</dbReference>
<dbReference type="SUPFAM" id="SSF53697">
    <property type="entry name" value="SIS domain"/>
    <property type="match status" value="1"/>
</dbReference>
<evidence type="ECO:0000313" key="5">
    <source>
        <dbReference type="EMBL" id="SDR15234.1"/>
    </source>
</evidence>
<dbReference type="Gene3D" id="3.40.50.10490">
    <property type="entry name" value="Glucose-6-phosphate isomerase like protein, domain 1"/>
    <property type="match status" value="2"/>
</dbReference>
<dbReference type="InterPro" id="IPR046348">
    <property type="entry name" value="SIS_dom_sf"/>
</dbReference>
<proteinExistence type="inferred from homology"/>
<dbReference type="KEGG" id="acry:AC20117_18240"/>
<keyword evidence="3 4" id="KW-0413">Isomerase</keyword>
<dbReference type="GO" id="GO:0097367">
    <property type="term" value="F:carbohydrate derivative binding"/>
    <property type="evidence" value="ECO:0007669"/>
    <property type="project" value="InterPro"/>
</dbReference>
<dbReference type="OrthoDB" id="140919at2"/>
<organism evidence="5 6">
    <name type="scientific">Crystallibacter crystallopoietes</name>
    <dbReference type="NCBI Taxonomy" id="37928"/>
    <lineage>
        <taxon>Bacteria</taxon>
        <taxon>Bacillati</taxon>
        <taxon>Actinomycetota</taxon>
        <taxon>Actinomycetes</taxon>
        <taxon>Micrococcales</taxon>
        <taxon>Micrococcaceae</taxon>
        <taxon>Crystallibacter</taxon>
    </lineage>
</organism>
<dbReference type="EMBL" id="FNKH01000002">
    <property type="protein sequence ID" value="SDR15234.1"/>
    <property type="molecule type" value="Genomic_DNA"/>
</dbReference>
<comment type="pathway">
    <text evidence="4">Carbohydrate degradation; glycolysis; D-glyceraldehyde 3-phosphate and glycerone phosphate from D-glucose: step 2/4.</text>
</comment>
<protein>
    <recommendedName>
        <fullName evidence="4">Glucose-6-phosphate isomerase</fullName>
        <ecNumber evidence="4">5.3.1.9</ecNumber>
    </recommendedName>
</protein>
<dbReference type="GO" id="GO:0006096">
    <property type="term" value="P:glycolytic process"/>
    <property type="evidence" value="ECO:0007669"/>
    <property type="project" value="UniProtKB-UniPathway"/>
</dbReference>
<evidence type="ECO:0000256" key="4">
    <source>
        <dbReference type="RuleBase" id="RU000612"/>
    </source>
</evidence>
<comment type="similarity">
    <text evidence="4">Belongs to the GPI family.</text>
</comment>
<reference evidence="5 6" key="1">
    <citation type="submission" date="2016-10" db="EMBL/GenBank/DDBJ databases">
        <authorList>
            <person name="de Groot N.N."/>
        </authorList>
    </citation>
    <scope>NUCLEOTIDE SEQUENCE [LARGE SCALE GENOMIC DNA]</scope>
    <source>
        <strain evidence="5 6">DSM 20117</strain>
    </source>
</reference>
<accession>A0A1H1GPU3</accession>
<dbReference type="STRING" id="37928.SAMN04489742_4227"/>
<gene>
    <name evidence="5" type="ORF">SAMN04489742_4227</name>
</gene>
<comment type="catalytic activity">
    <reaction evidence="4">
        <text>alpha-D-glucose 6-phosphate = beta-D-fructose 6-phosphate</text>
        <dbReference type="Rhea" id="RHEA:11816"/>
        <dbReference type="ChEBI" id="CHEBI:57634"/>
        <dbReference type="ChEBI" id="CHEBI:58225"/>
        <dbReference type="EC" id="5.3.1.9"/>
    </reaction>
</comment>
<sequence length="540" mass="56759">MGSLSFQASGAALAAVDQHVPKLAKDKVASRIAAKDHTLWGPDAESEASIRLGWVEAVEVSRPLVPRILKLRDELRTEGVTRIVLAGMGGSSLAPEVISNTAGVELTVLDSTDPQQVAAALAERLSETAIVVSSKSGSTVETDSQRRVFENAFKQAGINAAERIIVVTDPGSPMDSASREAGYRAVFNADPNVGGRYSALTAFGLVPSGLAGVDIDELLADAEEAAEILSEDATENMALALGAALGGTEPLRNKIVITDEGSGIVGFADWAEQLIAESTGKQGTGILPVVVEPEAPELSMDAADVLVIRLVDTEAEIELGENEVAVAGSLGSQLLLWEYATVVAGLLLGINPFDQPDVEAAKTAARGMLDERPETPEPAAVDRAVEIRANGAWLNGAGTVAEALEALLGTLDTDSYLSVQAYLDRFGQAELAQLRPRLASLTQRPVTFGWGPRFLHSTGQFHKGGPAVGVYLQITGASEEDVRIPDRPFTFGELISAQAAGDAQVLVDHGRPVLRLHFTDRQAGTRQLQEAVASLSDGKP</sequence>
<evidence type="ECO:0000256" key="3">
    <source>
        <dbReference type="ARBA" id="ARBA00023235"/>
    </source>
</evidence>